<proteinExistence type="predicted"/>
<dbReference type="PANTHER" id="PTHR38479:SF2">
    <property type="entry name" value="WINGED HELIX DNA-BINDING DOMAIN-CONTAINING PROTEIN"/>
    <property type="match status" value="1"/>
</dbReference>
<organism evidence="1">
    <name type="scientific">uncultured Anaerotruncus sp</name>
    <dbReference type="NCBI Taxonomy" id="905011"/>
    <lineage>
        <taxon>Bacteria</taxon>
        <taxon>Bacillati</taxon>
        <taxon>Bacillota</taxon>
        <taxon>Clostridia</taxon>
        <taxon>Eubacteriales</taxon>
        <taxon>Oscillospiraceae</taxon>
        <taxon>Anaerotruncus</taxon>
        <taxon>environmental samples</taxon>
    </lineage>
</organism>
<reference evidence="1" key="1">
    <citation type="submission" date="2015-09" db="EMBL/GenBank/DDBJ databases">
        <authorList>
            <consortium name="Pathogen Informatics"/>
        </authorList>
    </citation>
    <scope>NUCLEOTIDE SEQUENCE</scope>
    <source>
        <strain evidence="1">2789STDY5834896</strain>
    </source>
</reference>
<accession>A0A1C6JIZ7</accession>
<name>A0A1C6JIZ7_9FIRM</name>
<dbReference type="InterPro" id="IPR009351">
    <property type="entry name" value="AlkZ-like"/>
</dbReference>
<dbReference type="Pfam" id="PF06224">
    <property type="entry name" value="AlkZ-like"/>
    <property type="match status" value="1"/>
</dbReference>
<dbReference type="PANTHER" id="PTHR38479">
    <property type="entry name" value="LMO0824 PROTEIN"/>
    <property type="match status" value="1"/>
</dbReference>
<evidence type="ECO:0000313" key="1">
    <source>
        <dbReference type="EMBL" id="SCJ82083.1"/>
    </source>
</evidence>
<protein>
    <submittedName>
        <fullName evidence="1">Uncharacterized protein conserved in bacteria</fullName>
    </submittedName>
</protein>
<gene>
    <name evidence="1" type="ORF">SAMEA3545359_02253</name>
</gene>
<dbReference type="EMBL" id="FMHG01000001">
    <property type="protein sequence ID" value="SCJ82083.1"/>
    <property type="molecule type" value="Genomic_DNA"/>
</dbReference>
<dbReference type="AlphaFoldDB" id="A0A1C6JIZ7"/>
<sequence length="397" mass="44081">MCFSAHQLRSFRLRAHHLDRDYPASLLLPAAGACGLQNSPPGAWETALFCRLPGCALEQLHQALYSDKTLLQAWSFRGVPAVFPTGESGTFLTSLIAQPGEQPWVYTRGITAALEHLNMSFDELLPLVRSAAQILQQQTVHSKEALDRLLAQQVAAQLPPDKLARWNAPSMYGAPDRQTVGGAAVSFLLRPCSFYRQVVFGRRQAGSPTFTSFENWLGYRPSPAPHAGRDLVRKFLHCHGPATTRDLTDWLGCSPRQAARLWQTVADELEPVTVDGRTRYLLAADIPALHRADSDPQRLLLLGAHDPYLDLRDRALLLPDKARQRTVWKTVASPGAVLQGGRIIGTWKARTRADKIELTAALWEPLSSAGERQLAQRAESYAAFRRCTLHRYAVQTL</sequence>